<feature type="domain" description="C2H2-type" evidence="12">
    <location>
        <begin position="480"/>
        <end position="507"/>
    </location>
</feature>
<keyword evidence="7" id="KW-0238">DNA-binding</keyword>
<evidence type="ECO:0000256" key="9">
    <source>
        <dbReference type="ARBA" id="ARBA00023242"/>
    </source>
</evidence>
<gene>
    <name evidence="13" type="ORF">TCAL_00724</name>
</gene>
<evidence type="ECO:0000256" key="3">
    <source>
        <dbReference type="ARBA" id="ARBA00022737"/>
    </source>
</evidence>
<feature type="domain" description="C2H2-type" evidence="12">
    <location>
        <begin position="536"/>
        <end position="563"/>
    </location>
</feature>
<reference evidence="13 14" key="1">
    <citation type="journal article" date="2018" name="Nat. Ecol. Evol.">
        <title>Genomic signatures of mitonuclear coevolution across populations of Tigriopus californicus.</title>
        <authorList>
            <person name="Barreto F.S."/>
            <person name="Watson E.T."/>
            <person name="Lima T.G."/>
            <person name="Willett C.S."/>
            <person name="Edmands S."/>
            <person name="Li W."/>
            <person name="Burton R.S."/>
        </authorList>
    </citation>
    <scope>NUCLEOTIDE SEQUENCE [LARGE SCALE GENOMIC DNA]</scope>
    <source>
        <strain evidence="13 14">San Diego</strain>
    </source>
</reference>
<feature type="compositionally biased region" description="Polar residues" evidence="11">
    <location>
        <begin position="18"/>
        <end position="37"/>
    </location>
</feature>
<evidence type="ECO:0000256" key="8">
    <source>
        <dbReference type="ARBA" id="ARBA00023163"/>
    </source>
</evidence>
<dbReference type="EMBL" id="VCGU01000005">
    <property type="protein sequence ID" value="TRY75510.1"/>
    <property type="molecule type" value="Genomic_DNA"/>
</dbReference>
<feature type="compositionally biased region" description="Polar residues" evidence="11">
    <location>
        <begin position="1"/>
        <end position="10"/>
    </location>
</feature>
<evidence type="ECO:0000256" key="6">
    <source>
        <dbReference type="ARBA" id="ARBA00023015"/>
    </source>
</evidence>
<feature type="domain" description="C2H2-type" evidence="12">
    <location>
        <begin position="563"/>
        <end position="590"/>
    </location>
</feature>
<keyword evidence="8" id="KW-0804">Transcription</keyword>
<dbReference type="GO" id="GO:0003677">
    <property type="term" value="F:DNA binding"/>
    <property type="evidence" value="ECO:0007669"/>
    <property type="project" value="UniProtKB-KW"/>
</dbReference>
<dbReference type="FunFam" id="3.30.160.60:FF:000671">
    <property type="entry name" value="Zinc finger protein 26"/>
    <property type="match status" value="1"/>
</dbReference>
<evidence type="ECO:0000256" key="11">
    <source>
        <dbReference type="SAM" id="MobiDB-lite"/>
    </source>
</evidence>
<evidence type="ECO:0000313" key="14">
    <source>
        <dbReference type="Proteomes" id="UP000318571"/>
    </source>
</evidence>
<dbReference type="Proteomes" id="UP000318571">
    <property type="component" value="Chromosome 2"/>
</dbReference>
<evidence type="ECO:0000256" key="10">
    <source>
        <dbReference type="PROSITE-ProRule" id="PRU00042"/>
    </source>
</evidence>
<feature type="domain" description="C2H2-type" evidence="12">
    <location>
        <begin position="508"/>
        <end position="535"/>
    </location>
</feature>
<dbReference type="PROSITE" id="PS50157">
    <property type="entry name" value="ZINC_FINGER_C2H2_2"/>
    <property type="match status" value="6"/>
</dbReference>
<feature type="domain" description="C2H2-type" evidence="12">
    <location>
        <begin position="422"/>
        <end position="450"/>
    </location>
</feature>
<feature type="region of interest" description="Disordered" evidence="11">
    <location>
        <begin position="1"/>
        <end position="38"/>
    </location>
</feature>
<dbReference type="SMART" id="SM00355">
    <property type="entry name" value="ZnF_C2H2"/>
    <property type="match status" value="6"/>
</dbReference>
<dbReference type="Pfam" id="PF00096">
    <property type="entry name" value="zf-C2H2"/>
    <property type="match status" value="5"/>
</dbReference>
<keyword evidence="5" id="KW-0862">Zinc</keyword>
<dbReference type="OrthoDB" id="6344893at2759"/>
<feature type="compositionally biased region" description="Acidic residues" evidence="11">
    <location>
        <begin position="643"/>
        <end position="654"/>
    </location>
</feature>
<dbReference type="PANTHER" id="PTHR24379">
    <property type="entry name" value="KRAB AND ZINC FINGER DOMAIN-CONTAINING"/>
    <property type="match status" value="1"/>
</dbReference>
<dbReference type="GO" id="GO:0008270">
    <property type="term" value="F:zinc ion binding"/>
    <property type="evidence" value="ECO:0007669"/>
    <property type="project" value="UniProtKB-KW"/>
</dbReference>
<evidence type="ECO:0000313" key="13">
    <source>
        <dbReference type="EMBL" id="TRY75510.1"/>
    </source>
</evidence>
<dbReference type="InterPro" id="IPR036236">
    <property type="entry name" value="Znf_C2H2_sf"/>
</dbReference>
<sequence length="660" mass="73438">MDQSGAQPGHTSPAIHASMSTSSEISTLNPARSTSEPTPLIATATDGTVATTSTTQVIFSTAVSTALDSTVTSVGEEELASPHGQEVFQILLEEGDHGSGEAGGSLRLVPVRGGNSGTTLQTIATDVDGQVTYVQVEAVDGSGLSGDGLLEAMEAANVTQATADVTEVQQIEGQTDNEQAHVTTMAEVVEGIDIMEMAEVDDESSGIQQYLLQTHTNYKMDLLQAIYQDVSDKAFDFPIFCQDGVIWSNKLLLTSVSTFVKSILSGLGEHLETCIILPELTKMEFMTFHKALFAQENDTTLDFVTLIKVAEILGAELSLTTHFPPNEDAFPEINYKSVMDCHHERKKVFHALGYDAESLPVPSSKKSDWDTVLSSLSSVLNSEYPCELCQRSFVDATSLKHHQSMLHSGRTVAGFVRDPYAYECHACRKTFAYAINVKKHKWLCHVKPKKEILAKPSKKPLSEDLMAKRHVRAKEKHEDMTCKACGQEFNTWKQLQVHMMDHTNERPFKCEICGRGFKEQQKLRRHAVCHTGEKNFSCKFCGKTFGLRHNMKAHERIHEGRGNECKFCGKNYTQSSNLRDHERVHVLKKHVATNNLEIREKQQLAKSRGRPSIMEKHQRMIKEKEGHKEELLNKRAQSKGEIVESEGEEEDQNTQEDKKA</sequence>
<dbReference type="FunFam" id="3.30.160.60:FF:000322">
    <property type="entry name" value="GDNF-inducible zinc finger protein 1"/>
    <property type="match status" value="1"/>
</dbReference>
<protein>
    <recommendedName>
        <fullName evidence="12">C2H2-type domain-containing protein</fullName>
    </recommendedName>
</protein>
<keyword evidence="14" id="KW-1185">Reference proteome</keyword>
<keyword evidence="9" id="KW-0539">Nucleus</keyword>
<feature type="region of interest" description="Disordered" evidence="11">
    <location>
        <begin position="602"/>
        <end position="660"/>
    </location>
</feature>
<feature type="compositionally biased region" description="Basic and acidic residues" evidence="11">
    <location>
        <begin position="613"/>
        <end position="633"/>
    </location>
</feature>
<accession>A0A553PCX5</accession>
<dbReference type="InterPro" id="IPR013087">
    <property type="entry name" value="Znf_C2H2_type"/>
</dbReference>
<dbReference type="Gene3D" id="3.30.160.60">
    <property type="entry name" value="Classic Zinc Finger"/>
    <property type="match status" value="5"/>
</dbReference>
<proteinExistence type="predicted"/>
<dbReference type="SUPFAM" id="SSF57667">
    <property type="entry name" value="beta-beta-alpha zinc fingers"/>
    <property type="match status" value="4"/>
</dbReference>
<evidence type="ECO:0000256" key="5">
    <source>
        <dbReference type="ARBA" id="ARBA00022833"/>
    </source>
</evidence>
<feature type="domain" description="C2H2-type" evidence="12">
    <location>
        <begin position="384"/>
        <end position="412"/>
    </location>
</feature>
<name>A0A553PCX5_TIGCA</name>
<evidence type="ECO:0000256" key="4">
    <source>
        <dbReference type="ARBA" id="ARBA00022771"/>
    </source>
</evidence>
<comment type="caution">
    <text evidence="13">The sequence shown here is derived from an EMBL/GenBank/DDBJ whole genome shotgun (WGS) entry which is preliminary data.</text>
</comment>
<dbReference type="PANTHER" id="PTHR24379:SF121">
    <property type="entry name" value="C2H2-TYPE DOMAIN-CONTAINING PROTEIN"/>
    <property type="match status" value="1"/>
</dbReference>
<keyword evidence="2" id="KW-0479">Metal-binding</keyword>
<dbReference type="AlphaFoldDB" id="A0A553PCX5"/>
<dbReference type="PROSITE" id="PS00028">
    <property type="entry name" value="ZINC_FINGER_C2H2_1"/>
    <property type="match status" value="6"/>
</dbReference>
<keyword evidence="4 10" id="KW-0863">Zinc-finger</keyword>
<evidence type="ECO:0000259" key="12">
    <source>
        <dbReference type="PROSITE" id="PS50157"/>
    </source>
</evidence>
<evidence type="ECO:0000256" key="1">
    <source>
        <dbReference type="ARBA" id="ARBA00004123"/>
    </source>
</evidence>
<keyword evidence="6" id="KW-0805">Transcription regulation</keyword>
<comment type="subcellular location">
    <subcellularLocation>
        <location evidence="1">Nucleus</location>
    </subcellularLocation>
</comment>
<evidence type="ECO:0000256" key="7">
    <source>
        <dbReference type="ARBA" id="ARBA00023125"/>
    </source>
</evidence>
<evidence type="ECO:0000256" key="2">
    <source>
        <dbReference type="ARBA" id="ARBA00022723"/>
    </source>
</evidence>
<organism evidence="13 14">
    <name type="scientific">Tigriopus californicus</name>
    <name type="common">Marine copepod</name>
    <dbReference type="NCBI Taxonomy" id="6832"/>
    <lineage>
        <taxon>Eukaryota</taxon>
        <taxon>Metazoa</taxon>
        <taxon>Ecdysozoa</taxon>
        <taxon>Arthropoda</taxon>
        <taxon>Crustacea</taxon>
        <taxon>Multicrustacea</taxon>
        <taxon>Hexanauplia</taxon>
        <taxon>Copepoda</taxon>
        <taxon>Harpacticoida</taxon>
        <taxon>Harpacticidae</taxon>
        <taxon>Tigriopus</taxon>
    </lineage>
</organism>
<keyword evidence="3" id="KW-0677">Repeat</keyword>
<dbReference type="STRING" id="6832.A0A553PCX5"/>
<dbReference type="GO" id="GO:0005634">
    <property type="term" value="C:nucleus"/>
    <property type="evidence" value="ECO:0007669"/>
    <property type="project" value="UniProtKB-SubCell"/>
</dbReference>